<gene>
    <name evidence="3" type="ORF">GCM10010517_00940</name>
</gene>
<feature type="transmembrane region" description="Helical" evidence="1">
    <location>
        <begin position="230"/>
        <end position="250"/>
    </location>
</feature>
<sequence length="416" mass="43697">MVDPGICQKPMCADTSTLSVEKMTQSDATTRSRIHEVDAIRGFALAGILVANIGLFADPALLSTMGGEAGGGGPVRFAVQALVETKFYVIFAFLFGYSFTLQMRSARRAGASVRARTLRRCLGLFVIGVLHGLLFWVGDILTLYAALGLVLLASRGIRVRTAVTAAAVIVSVLSVLWLLLAWLSVLAPEAPAPAANPAEAAEAARALAATTGDPLDYLGLHLTQYPRTALLIWLFQGPMAMALFLLGFAAGKARLFEEPERWARLVPRAQWAGFGIGLPAGVLYAVTSGRGGTAETLVLALNTVTSPLLAAAYVATLLRVIRRAPSVSSALVPAGRSAASNYVGQSVLACLVFTGYGLGLAGWLSPLAVMGVAAVIYTVLLGLSAWWLRAHRYGPVEYGLRRLTAWGEGRGGSAGG</sequence>
<accession>A0ABN3VNP4</accession>
<dbReference type="Proteomes" id="UP001500831">
    <property type="component" value="Unassembled WGS sequence"/>
</dbReference>
<dbReference type="Pfam" id="PF04235">
    <property type="entry name" value="DUF418"/>
    <property type="match status" value="1"/>
</dbReference>
<evidence type="ECO:0000259" key="2">
    <source>
        <dbReference type="Pfam" id="PF04235"/>
    </source>
</evidence>
<protein>
    <submittedName>
        <fullName evidence="3">DUF418 domain-containing protein</fullName>
    </submittedName>
</protein>
<dbReference type="EMBL" id="BAAAVI010000001">
    <property type="protein sequence ID" value="GAA2844706.1"/>
    <property type="molecule type" value="Genomic_DNA"/>
</dbReference>
<dbReference type="PANTHER" id="PTHR30590:SF2">
    <property type="entry name" value="INNER MEMBRANE PROTEIN"/>
    <property type="match status" value="1"/>
</dbReference>
<keyword evidence="4" id="KW-1185">Reference proteome</keyword>
<feature type="transmembrane region" description="Helical" evidence="1">
    <location>
        <begin position="164"/>
        <end position="183"/>
    </location>
</feature>
<feature type="transmembrane region" description="Helical" evidence="1">
    <location>
        <begin position="299"/>
        <end position="321"/>
    </location>
</feature>
<evidence type="ECO:0000256" key="1">
    <source>
        <dbReference type="SAM" id="Phobius"/>
    </source>
</evidence>
<dbReference type="PANTHER" id="PTHR30590">
    <property type="entry name" value="INNER MEMBRANE PROTEIN"/>
    <property type="match status" value="1"/>
</dbReference>
<feature type="transmembrane region" description="Helical" evidence="1">
    <location>
        <begin position="271"/>
        <end position="287"/>
    </location>
</feature>
<proteinExistence type="predicted"/>
<keyword evidence="1" id="KW-0472">Membrane</keyword>
<feature type="transmembrane region" description="Helical" evidence="1">
    <location>
        <begin position="39"/>
        <end position="57"/>
    </location>
</feature>
<feature type="transmembrane region" description="Helical" evidence="1">
    <location>
        <begin position="117"/>
        <end position="134"/>
    </location>
</feature>
<name>A0ABN3VNP4_9ACTN</name>
<feature type="transmembrane region" description="Helical" evidence="1">
    <location>
        <begin position="77"/>
        <end position="97"/>
    </location>
</feature>
<feature type="transmembrane region" description="Helical" evidence="1">
    <location>
        <begin position="367"/>
        <end position="388"/>
    </location>
</feature>
<organism evidence="3 4">
    <name type="scientific">Streptosporangium fragile</name>
    <dbReference type="NCBI Taxonomy" id="46186"/>
    <lineage>
        <taxon>Bacteria</taxon>
        <taxon>Bacillati</taxon>
        <taxon>Actinomycetota</taxon>
        <taxon>Actinomycetes</taxon>
        <taxon>Streptosporangiales</taxon>
        <taxon>Streptosporangiaceae</taxon>
        <taxon>Streptosporangium</taxon>
    </lineage>
</organism>
<feature type="transmembrane region" description="Helical" evidence="1">
    <location>
        <begin position="140"/>
        <end position="157"/>
    </location>
</feature>
<keyword evidence="1" id="KW-0812">Transmembrane</keyword>
<evidence type="ECO:0000313" key="3">
    <source>
        <dbReference type="EMBL" id="GAA2844706.1"/>
    </source>
</evidence>
<comment type="caution">
    <text evidence="3">The sequence shown here is derived from an EMBL/GenBank/DDBJ whole genome shotgun (WGS) entry which is preliminary data.</text>
</comment>
<dbReference type="InterPro" id="IPR007349">
    <property type="entry name" value="DUF418"/>
</dbReference>
<keyword evidence="1" id="KW-1133">Transmembrane helix</keyword>
<evidence type="ECO:0000313" key="4">
    <source>
        <dbReference type="Proteomes" id="UP001500831"/>
    </source>
</evidence>
<feature type="transmembrane region" description="Helical" evidence="1">
    <location>
        <begin position="342"/>
        <end position="361"/>
    </location>
</feature>
<dbReference type="InterPro" id="IPR052529">
    <property type="entry name" value="Bact_Transport_Assoc"/>
</dbReference>
<feature type="domain" description="DUF418" evidence="2">
    <location>
        <begin position="250"/>
        <end position="406"/>
    </location>
</feature>
<reference evidence="3 4" key="1">
    <citation type="journal article" date="2019" name="Int. J. Syst. Evol. Microbiol.">
        <title>The Global Catalogue of Microorganisms (GCM) 10K type strain sequencing project: providing services to taxonomists for standard genome sequencing and annotation.</title>
        <authorList>
            <consortium name="The Broad Institute Genomics Platform"/>
            <consortium name="The Broad Institute Genome Sequencing Center for Infectious Disease"/>
            <person name="Wu L."/>
            <person name="Ma J."/>
        </authorList>
    </citation>
    <scope>NUCLEOTIDE SEQUENCE [LARGE SCALE GENOMIC DNA]</scope>
    <source>
        <strain evidence="3 4">JCM 6242</strain>
    </source>
</reference>